<evidence type="ECO:0000313" key="3">
    <source>
        <dbReference type="Proteomes" id="UP001217089"/>
    </source>
</evidence>
<feature type="domain" description="DUF4371" evidence="1">
    <location>
        <begin position="155"/>
        <end position="274"/>
    </location>
</feature>
<feature type="non-terminal residue" evidence="2">
    <location>
        <position position="1"/>
    </location>
</feature>
<organism evidence="2 3">
    <name type="scientific">Tegillarca granosa</name>
    <name type="common">Malaysian cockle</name>
    <name type="synonym">Anadara granosa</name>
    <dbReference type="NCBI Taxonomy" id="220873"/>
    <lineage>
        <taxon>Eukaryota</taxon>
        <taxon>Metazoa</taxon>
        <taxon>Spiralia</taxon>
        <taxon>Lophotrochozoa</taxon>
        <taxon>Mollusca</taxon>
        <taxon>Bivalvia</taxon>
        <taxon>Autobranchia</taxon>
        <taxon>Pteriomorphia</taxon>
        <taxon>Arcoida</taxon>
        <taxon>Arcoidea</taxon>
        <taxon>Arcidae</taxon>
        <taxon>Tegillarca</taxon>
    </lineage>
</organism>
<name>A0ABQ9E9W6_TEGGR</name>
<comment type="caution">
    <text evidence="2">The sequence shown here is derived from an EMBL/GenBank/DDBJ whole genome shotgun (WGS) entry which is preliminary data.</text>
</comment>
<evidence type="ECO:0000313" key="2">
    <source>
        <dbReference type="EMBL" id="KAJ8300677.1"/>
    </source>
</evidence>
<sequence length="372" mass="41460">IFCLYSAPCVIFGKSEKDKTFIHTSVNDRSNLGQYIKRYIASSSNHHGCSLLAGNYLDVKSGTKGSISSSVADHVKLIDILVAIIEVLVLCGKQDIPIRGHTEKRSNFLAILKSRAIRHPILMKRILFCEIDDKDKNNEKDSSDSTSCGIKDNRKIKYTSPDIQNELHVICENQIQGTIVQNCNAAMCFGLIADECTDKSTKEKVSICLRFVQYDSTKDNYEVQFLTFVHATETTGEALAQLLLSTPDCLGIKADKMRTQSYDGTAAMSGKHKGVQTSIRQQIPVAKLSAYGVVIHVLEYLRDNGDEKAGQHFASIMKFDFLNALFVAEDVLENTVPLSLHLQAVHCDMLVALDESRTIVRQFQNERADPYD</sequence>
<protein>
    <recommendedName>
        <fullName evidence="1">DUF4371 domain-containing protein</fullName>
    </recommendedName>
</protein>
<dbReference type="Proteomes" id="UP001217089">
    <property type="component" value="Unassembled WGS sequence"/>
</dbReference>
<dbReference type="InterPro" id="IPR025398">
    <property type="entry name" value="DUF4371"/>
</dbReference>
<dbReference type="EMBL" id="JARBDR010000919">
    <property type="protein sequence ID" value="KAJ8300677.1"/>
    <property type="molecule type" value="Genomic_DNA"/>
</dbReference>
<dbReference type="Pfam" id="PF14291">
    <property type="entry name" value="DUF4371"/>
    <property type="match status" value="1"/>
</dbReference>
<dbReference type="PANTHER" id="PTHR45749:SF21">
    <property type="entry name" value="DUF4371 DOMAIN-CONTAINING PROTEIN"/>
    <property type="match status" value="1"/>
</dbReference>
<keyword evidence="3" id="KW-1185">Reference proteome</keyword>
<accession>A0ABQ9E9W6</accession>
<reference evidence="2 3" key="1">
    <citation type="submission" date="2022-12" db="EMBL/GenBank/DDBJ databases">
        <title>Chromosome-level genome of Tegillarca granosa.</title>
        <authorList>
            <person name="Kim J."/>
        </authorList>
    </citation>
    <scope>NUCLEOTIDE SEQUENCE [LARGE SCALE GENOMIC DNA]</scope>
    <source>
        <strain evidence="2">Teg-2019</strain>
        <tissue evidence="2">Adductor muscle</tissue>
    </source>
</reference>
<gene>
    <name evidence="2" type="ORF">KUTeg_022196</name>
</gene>
<dbReference type="PANTHER" id="PTHR45749">
    <property type="match status" value="1"/>
</dbReference>
<evidence type="ECO:0000259" key="1">
    <source>
        <dbReference type="Pfam" id="PF14291"/>
    </source>
</evidence>
<proteinExistence type="predicted"/>